<protein>
    <submittedName>
        <fullName evidence="3">NADH-dependent dehydrogenase</fullName>
    </submittedName>
</protein>
<feature type="domain" description="Gfo/Idh/MocA-like oxidoreductase N-terminal" evidence="1">
    <location>
        <begin position="48"/>
        <end position="168"/>
    </location>
</feature>
<dbReference type="SUPFAM" id="SSF51735">
    <property type="entry name" value="NAD(P)-binding Rossmann-fold domains"/>
    <property type="match status" value="1"/>
</dbReference>
<proteinExistence type="predicted"/>
<evidence type="ECO:0000259" key="2">
    <source>
        <dbReference type="Pfam" id="PF19051"/>
    </source>
</evidence>
<dbReference type="EMBL" id="UOGD01000405">
    <property type="protein sequence ID" value="VAX28213.1"/>
    <property type="molecule type" value="Genomic_DNA"/>
</dbReference>
<dbReference type="PANTHER" id="PTHR43818">
    <property type="entry name" value="BCDNA.GH03377"/>
    <property type="match status" value="1"/>
</dbReference>
<reference evidence="3" key="1">
    <citation type="submission" date="2018-06" db="EMBL/GenBank/DDBJ databases">
        <authorList>
            <person name="Zhirakovskaya E."/>
        </authorList>
    </citation>
    <scope>NUCLEOTIDE SEQUENCE</scope>
</reference>
<evidence type="ECO:0000313" key="3">
    <source>
        <dbReference type="EMBL" id="VAX28213.1"/>
    </source>
</evidence>
<gene>
    <name evidence="3" type="ORF">MNBD_IGNAVI01-1214</name>
</gene>
<dbReference type="InterPro" id="IPR036291">
    <property type="entry name" value="NAD(P)-bd_dom_sf"/>
</dbReference>
<dbReference type="SUPFAM" id="SSF55347">
    <property type="entry name" value="Glyceraldehyde-3-phosphate dehydrogenase-like, C-terminal domain"/>
    <property type="match status" value="1"/>
</dbReference>
<name>A0A3B1CUC3_9ZZZZ</name>
<dbReference type="InterPro" id="IPR000683">
    <property type="entry name" value="Gfo/Idh/MocA-like_OxRdtase_N"/>
</dbReference>
<dbReference type="InterPro" id="IPR050463">
    <property type="entry name" value="Gfo/Idh/MocA_oxidrdct_glycsds"/>
</dbReference>
<sequence length="437" mass="48695">MKNKFIDRRKFIKKLTGASLIITGFPYFVSAKTLGRDGGVSPNDKIIVACIGVGGMGDANMKSFLGKEEAKVVAICDVDKKHAKKAQSAVNRYYKNKDCAIYSDYRELLNRNDLDAVMIATPDHWHSIIAIAATKKGLDIYGEKPLAYNIPEGRALVNAVEKYGIIWQTGSWQRSERNFRFACELVRNGRIGDVHTVFVGLPGRNAVKEGTIPPAEPIPEELNYDMWLGPAAWLPYHQDRCHFKFRWNSNFSAGTISDWAAHHIDIAHWGMGVEDSSPIAVTGKAVYPDGKDGLYDNPLSYKYECEYAEGFKLIAATEGLPKGSGVQFVGTEGWVHVNRSGISAENPALLKSVIGPGEIHLYKSTNHVGNFLECVRSRKKTITPSEVAHHSIMPAYIASIAMQLGRKVRWDGKREQFINDEAANRLLSRTIRSPWRL</sequence>
<accession>A0A3B1CUC3</accession>
<organism evidence="3">
    <name type="scientific">hydrothermal vent metagenome</name>
    <dbReference type="NCBI Taxonomy" id="652676"/>
    <lineage>
        <taxon>unclassified sequences</taxon>
        <taxon>metagenomes</taxon>
        <taxon>ecological metagenomes</taxon>
    </lineage>
</organism>
<dbReference type="Gene3D" id="3.40.50.720">
    <property type="entry name" value="NAD(P)-binding Rossmann-like Domain"/>
    <property type="match status" value="1"/>
</dbReference>
<dbReference type="InterPro" id="IPR043906">
    <property type="entry name" value="Gfo/Idh/MocA_OxRdtase_bact_C"/>
</dbReference>
<dbReference type="Gene3D" id="3.30.360.10">
    <property type="entry name" value="Dihydrodipicolinate Reductase, domain 2"/>
    <property type="match status" value="1"/>
</dbReference>
<dbReference type="PANTHER" id="PTHR43818:SF5">
    <property type="entry name" value="OXIDOREDUCTASE FAMILY PROTEIN"/>
    <property type="match status" value="1"/>
</dbReference>
<dbReference type="GO" id="GO:0000166">
    <property type="term" value="F:nucleotide binding"/>
    <property type="evidence" value="ECO:0007669"/>
    <property type="project" value="InterPro"/>
</dbReference>
<evidence type="ECO:0000259" key="1">
    <source>
        <dbReference type="Pfam" id="PF01408"/>
    </source>
</evidence>
<dbReference type="AlphaFoldDB" id="A0A3B1CUC3"/>
<dbReference type="Pfam" id="PF19051">
    <property type="entry name" value="GFO_IDH_MocA_C2"/>
    <property type="match status" value="1"/>
</dbReference>
<feature type="domain" description="Gfo/Idh/MocA-like oxidoreductase bacterial type C-terminal" evidence="2">
    <location>
        <begin position="215"/>
        <end position="436"/>
    </location>
</feature>
<dbReference type="Pfam" id="PF01408">
    <property type="entry name" value="GFO_IDH_MocA"/>
    <property type="match status" value="1"/>
</dbReference>